<dbReference type="CDD" id="cd06261">
    <property type="entry name" value="TM_PBP2"/>
    <property type="match status" value="1"/>
</dbReference>
<dbReference type="InterPro" id="IPR035906">
    <property type="entry name" value="MetI-like_sf"/>
</dbReference>
<dbReference type="Proteomes" id="UP001589867">
    <property type="component" value="Unassembled WGS sequence"/>
</dbReference>
<feature type="transmembrane region" description="Helical" evidence="8">
    <location>
        <begin position="121"/>
        <end position="142"/>
    </location>
</feature>
<dbReference type="EMBL" id="JBHLUH010000047">
    <property type="protein sequence ID" value="MFC0530535.1"/>
    <property type="molecule type" value="Genomic_DNA"/>
</dbReference>
<dbReference type="PROSITE" id="PS50928">
    <property type="entry name" value="ABC_TM1"/>
    <property type="match status" value="1"/>
</dbReference>
<keyword evidence="6 8" id="KW-1133">Transmembrane helix</keyword>
<keyword evidence="4" id="KW-0997">Cell inner membrane</keyword>
<keyword evidence="3" id="KW-1003">Cell membrane</keyword>
<evidence type="ECO:0000256" key="1">
    <source>
        <dbReference type="ARBA" id="ARBA00004429"/>
    </source>
</evidence>
<evidence type="ECO:0000259" key="9">
    <source>
        <dbReference type="PROSITE" id="PS50928"/>
    </source>
</evidence>
<evidence type="ECO:0000256" key="3">
    <source>
        <dbReference type="ARBA" id="ARBA00022475"/>
    </source>
</evidence>
<proteinExistence type="inferred from homology"/>
<dbReference type="PANTHER" id="PTHR43357:SF4">
    <property type="entry name" value="INNER MEMBRANE ABC TRANSPORTER PERMEASE PROTEIN YDCV"/>
    <property type="match status" value="1"/>
</dbReference>
<gene>
    <name evidence="10" type="ORF">ACFFIA_23005</name>
</gene>
<reference evidence="10 11" key="1">
    <citation type="submission" date="2024-09" db="EMBL/GenBank/DDBJ databases">
        <authorList>
            <person name="Sun Q."/>
            <person name="Mori K."/>
        </authorList>
    </citation>
    <scope>NUCLEOTIDE SEQUENCE [LARGE SCALE GENOMIC DNA]</scope>
    <source>
        <strain evidence="10 11">TBRC 3947</strain>
    </source>
</reference>
<protein>
    <submittedName>
        <fullName evidence="10">ABC transporter permease</fullName>
    </submittedName>
</protein>
<evidence type="ECO:0000313" key="11">
    <source>
        <dbReference type="Proteomes" id="UP001589867"/>
    </source>
</evidence>
<feature type="transmembrane region" description="Helical" evidence="8">
    <location>
        <begin position="86"/>
        <end position="109"/>
    </location>
</feature>
<feature type="transmembrane region" description="Helical" evidence="8">
    <location>
        <begin position="198"/>
        <end position="222"/>
    </location>
</feature>
<keyword evidence="5 8" id="KW-0812">Transmembrane</keyword>
<evidence type="ECO:0000256" key="5">
    <source>
        <dbReference type="ARBA" id="ARBA00022692"/>
    </source>
</evidence>
<name>A0ABV6M771_9ACTN</name>
<organism evidence="10 11">
    <name type="scientific">Phytohabitans kaempferiae</name>
    <dbReference type="NCBI Taxonomy" id="1620943"/>
    <lineage>
        <taxon>Bacteria</taxon>
        <taxon>Bacillati</taxon>
        <taxon>Actinomycetota</taxon>
        <taxon>Actinomycetes</taxon>
        <taxon>Micromonosporales</taxon>
        <taxon>Micromonosporaceae</taxon>
    </lineage>
</organism>
<dbReference type="Pfam" id="PF00528">
    <property type="entry name" value="BPD_transp_1"/>
    <property type="match status" value="1"/>
</dbReference>
<evidence type="ECO:0000256" key="8">
    <source>
        <dbReference type="RuleBase" id="RU363032"/>
    </source>
</evidence>
<keyword evidence="7 8" id="KW-0472">Membrane</keyword>
<comment type="similarity">
    <text evidence="8">Belongs to the binding-protein-dependent transport system permease family.</text>
</comment>
<dbReference type="InterPro" id="IPR000515">
    <property type="entry name" value="MetI-like"/>
</dbReference>
<evidence type="ECO:0000256" key="4">
    <source>
        <dbReference type="ARBA" id="ARBA00022519"/>
    </source>
</evidence>
<comment type="subcellular location">
    <subcellularLocation>
        <location evidence="1">Cell inner membrane</location>
        <topology evidence="1">Multi-pass membrane protein</topology>
    </subcellularLocation>
    <subcellularLocation>
        <location evidence="8">Cell membrane</location>
        <topology evidence="8">Multi-pass membrane protein</topology>
    </subcellularLocation>
</comment>
<feature type="transmembrane region" description="Helical" evidence="8">
    <location>
        <begin position="154"/>
        <end position="177"/>
    </location>
</feature>
<feature type="domain" description="ABC transmembrane type-1" evidence="9">
    <location>
        <begin position="82"/>
        <end position="274"/>
    </location>
</feature>
<comment type="caution">
    <text evidence="10">The sequence shown here is derived from an EMBL/GenBank/DDBJ whole genome shotgun (WGS) entry which is preliminary data.</text>
</comment>
<feature type="transmembrane region" description="Helical" evidence="8">
    <location>
        <begin position="255"/>
        <end position="274"/>
    </location>
</feature>
<accession>A0ABV6M771</accession>
<evidence type="ECO:0000256" key="2">
    <source>
        <dbReference type="ARBA" id="ARBA00022448"/>
    </source>
</evidence>
<dbReference type="Gene3D" id="1.10.3720.10">
    <property type="entry name" value="MetI-like"/>
    <property type="match status" value="1"/>
</dbReference>
<dbReference type="PANTHER" id="PTHR43357">
    <property type="entry name" value="INNER MEMBRANE ABC TRANSPORTER PERMEASE PROTEIN YDCV"/>
    <property type="match status" value="1"/>
</dbReference>
<dbReference type="RefSeq" id="WP_377253693.1">
    <property type="nucleotide sequence ID" value="NZ_JBHLUH010000047.1"/>
</dbReference>
<keyword evidence="11" id="KW-1185">Reference proteome</keyword>
<keyword evidence="2 8" id="KW-0813">Transport</keyword>
<evidence type="ECO:0000313" key="10">
    <source>
        <dbReference type="EMBL" id="MFC0530535.1"/>
    </source>
</evidence>
<evidence type="ECO:0000256" key="7">
    <source>
        <dbReference type="ARBA" id="ARBA00023136"/>
    </source>
</evidence>
<evidence type="ECO:0000256" key="6">
    <source>
        <dbReference type="ARBA" id="ARBA00022989"/>
    </source>
</evidence>
<dbReference type="SUPFAM" id="SSF161098">
    <property type="entry name" value="MetI-like"/>
    <property type="match status" value="1"/>
</dbReference>
<sequence>MTTMLGRRPAKEGDAPIRVRRPLRVWLARAATVVAAALLVAFTLAPLVAILGTSVTPAPYWEFPPSGFTLRWYEQFFADDALVRSAVVSLLTGLLAGTMGTAVALVAALGIGRTTSRAGKVLGVVVLLPLLVPNIVLGLGVYTLYNAWGVRVNVLLLSLAQLVVVLPITVRTLMVAVAGVAPNVERAAANLGAGPARVFWMVTIPMIRPSLVAASVLGFVVAFDDSSIALFVNSASTITLPVRMLLTLDQESGPLVAAAGSLLLLVAVLLIVVLEFTVGLAKALGVADRR</sequence>
<feature type="transmembrane region" description="Helical" evidence="8">
    <location>
        <begin position="26"/>
        <end position="51"/>
    </location>
</feature>